<evidence type="ECO:0000256" key="1">
    <source>
        <dbReference type="SAM" id="MobiDB-lite"/>
    </source>
</evidence>
<feature type="compositionally biased region" description="Basic residues" evidence="1">
    <location>
        <begin position="19"/>
        <end position="28"/>
    </location>
</feature>
<dbReference type="Proteomes" id="UP000001055">
    <property type="component" value="Unassembled WGS sequence"/>
</dbReference>
<evidence type="ECO:0000313" key="2">
    <source>
        <dbReference type="EMBL" id="EAT80862.1"/>
    </source>
</evidence>
<gene>
    <name evidence="2" type="ORF">SNOG_11818</name>
</gene>
<dbReference type="KEGG" id="pno:SNOG_11818"/>
<dbReference type="EMBL" id="CH445344">
    <property type="protein sequence ID" value="EAT80862.1"/>
    <property type="molecule type" value="Genomic_DNA"/>
</dbReference>
<name>Q0U8U6_PHANO</name>
<dbReference type="InParanoid" id="Q0U8U6"/>
<protein>
    <submittedName>
        <fullName evidence="2">Uncharacterized protein</fullName>
    </submittedName>
</protein>
<dbReference type="RefSeq" id="XP_001802055.1">
    <property type="nucleotide sequence ID" value="XM_001802003.1"/>
</dbReference>
<dbReference type="AlphaFoldDB" id="Q0U8U6"/>
<reference evidence="3" key="1">
    <citation type="journal article" date="2007" name="Plant Cell">
        <title>Dothideomycete-plant interactions illuminated by genome sequencing and EST analysis of the wheat pathogen Stagonospora nodorum.</title>
        <authorList>
            <person name="Hane J.K."/>
            <person name="Lowe R.G."/>
            <person name="Solomon P.S."/>
            <person name="Tan K.C."/>
            <person name="Schoch C.L."/>
            <person name="Spatafora J.W."/>
            <person name="Crous P.W."/>
            <person name="Kodira C."/>
            <person name="Birren B.W."/>
            <person name="Galagan J.E."/>
            <person name="Torriani S.F."/>
            <person name="McDonald B.A."/>
            <person name="Oliver R.P."/>
        </authorList>
    </citation>
    <scope>NUCLEOTIDE SEQUENCE [LARGE SCALE GENOMIC DNA]</scope>
    <source>
        <strain evidence="3">SN15 / ATCC MYA-4574 / FGSC 10173</strain>
    </source>
</reference>
<feature type="region of interest" description="Disordered" evidence="1">
    <location>
        <begin position="16"/>
        <end position="38"/>
    </location>
</feature>
<proteinExistence type="predicted"/>
<accession>Q0U8U6</accession>
<dbReference type="HOGENOM" id="CLU_3014946_0_0_1"/>
<dbReference type="GeneID" id="5978963"/>
<evidence type="ECO:0000313" key="3">
    <source>
        <dbReference type="Proteomes" id="UP000001055"/>
    </source>
</evidence>
<sequence>MAGIPTKMMLPTRRWYAPQRRRQRQRQRRSNDMPCIEAPVRPHRGFEALGKIDIKD</sequence>
<organism evidence="2 3">
    <name type="scientific">Phaeosphaeria nodorum (strain SN15 / ATCC MYA-4574 / FGSC 10173)</name>
    <name type="common">Glume blotch fungus</name>
    <name type="synonym">Parastagonospora nodorum</name>
    <dbReference type="NCBI Taxonomy" id="321614"/>
    <lineage>
        <taxon>Eukaryota</taxon>
        <taxon>Fungi</taxon>
        <taxon>Dikarya</taxon>
        <taxon>Ascomycota</taxon>
        <taxon>Pezizomycotina</taxon>
        <taxon>Dothideomycetes</taxon>
        <taxon>Pleosporomycetidae</taxon>
        <taxon>Pleosporales</taxon>
        <taxon>Pleosporineae</taxon>
        <taxon>Phaeosphaeriaceae</taxon>
        <taxon>Parastagonospora</taxon>
    </lineage>
</organism>